<organism evidence="1 2">
    <name type="scientific">Phytopseudomonas seleniipraecipitans</name>
    <dbReference type="NCBI Taxonomy" id="640205"/>
    <lineage>
        <taxon>Bacteria</taxon>
        <taxon>Pseudomonadati</taxon>
        <taxon>Pseudomonadota</taxon>
        <taxon>Gammaproteobacteria</taxon>
        <taxon>Pseudomonadales</taxon>
        <taxon>Pseudomonadaceae</taxon>
        <taxon>Phytopseudomonas</taxon>
    </lineage>
</organism>
<dbReference type="EMBL" id="FNBM01000003">
    <property type="protein sequence ID" value="SDF52843.1"/>
    <property type="molecule type" value="Genomic_DNA"/>
</dbReference>
<reference evidence="1 2" key="1">
    <citation type="submission" date="2016-10" db="EMBL/GenBank/DDBJ databases">
        <authorList>
            <person name="de Groot N.N."/>
        </authorList>
    </citation>
    <scope>NUCLEOTIDE SEQUENCE [LARGE SCALE GENOMIC DNA]</scope>
    <source>
        <strain evidence="1 2">LMG 25475</strain>
    </source>
</reference>
<sequence>MKLDEVPQDHSSTYGGHSKLVYAVDASGHYQGTQSDGWEPEAYATQLAVAELETQEAEAEAAWRRGELSPLKCLMYRYRMDEPALAQIAGLWQWRVRRHFRPDIYRRLNSALLARYAEAFGLPVEELRRYQKELP</sequence>
<name>A0A1G7LTS1_9GAMM</name>
<dbReference type="OrthoDB" id="9180239at2"/>
<dbReference type="AlphaFoldDB" id="A0A1G7LTS1"/>
<dbReference type="STRING" id="640205.SAMN05216381_1807"/>
<protein>
    <submittedName>
        <fullName evidence="1">Uncharacterized protein</fullName>
    </submittedName>
</protein>
<dbReference type="RefSeq" id="WP_092367038.1">
    <property type="nucleotide sequence ID" value="NZ_FNBM01000003.1"/>
</dbReference>
<evidence type="ECO:0000313" key="2">
    <source>
        <dbReference type="Proteomes" id="UP000243378"/>
    </source>
</evidence>
<dbReference type="Proteomes" id="UP000243378">
    <property type="component" value="Unassembled WGS sequence"/>
</dbReference>
<accession>A0A1G7LTS1</accession>
<proteinExistence type="predicted"/>
<evidence type="ECO:0000313" key="1">
    <source>
        <dbReference type="EMBL" id="SDF52843.1"/>
    </source>
</evidence>
<gene>
    <name evidence="1" type="ORF">SAMN05216381_1807</name>
</gene>